<dbReference type="Pfam" id="PF00924">
    <property type="entry name" value="MS_channel_2nd"/>
    <property type="match status" value="1"/>
</dbReference>
<protein>
    <submittedName>
        <fullName evidence="11">Mechanosensitive ion channel family protein</fullName>
    </submittedName>
</protein>
<proteinExistence type="inferred from homology"/>
<dbReference type="InterPro" id="IPR006685">
    <property type="entry name" value="MscS_channel_2nd"/>
</dbReference>
<organism evidence="11 12">
    <name type="scientific">Maribellus luteus</name>
    <dbReference type="NCBI Taxonomy" id="2305463"/>
    <lineage>
        <taxon>Bacteria</taxon>
        <taxon>Pseudomonadati</taxon>
        <taxon>Bacteroidota</taxon>
        <taxon>Bacteroidia</taxon>
        <taxon>Marinilabiliales</taxon>
        <taxon>Prolixibacteraceae</taxon>
        <taxon>Maribellus</taxon>
    </lineage>
</organism>
<comment type="subcellular location">
    <subcellularLocation>
        <location evidence="1">Cell membrane</location>
        <topology evidence="1">Multi-pass membrane protein</topology>
    </subcellularLocation>
</comment>
<dbReference type="PANTHER" id="PTHR30221:SF20">
    <property type="entry name" value="SMALL-CONDUCTANCE MECHANOSENSITIVE CHANNEL"/>
    <property type="match status" value="1"/>
</dbReference>
<reference evidence="11 12" key="1">
    <citation type="submission" date="2018-08" db="EMBL/GenBank/DDBJ databases">
        <title>Pallidiluteibacterium maritimus gen. nov., sp. nov., isolated from coastal sediment.</title>
        <authorList>
            <person name="Zhou L.Y."/>
        </authorList>
    </citation>
    <scope>NUCLEOTIDE SEQUENCE [LARGE SCALE GENOMIC DNA]</scope>
    <source>
        <strain evidence="11 12">XSD2</strain>
    </source>
</reference>
<keyword evidence="12" id="KW-1185">Reference proteome</keyword>
<dbReference type="PANTHER" id="PTHR30221">
    <property type="entry name" value="SMALL-CONDUCTANCE MECHANOSENSITIVE CHANNEL"/>
    <property type="match status" value="1"/>
</dbReference>
<dbReference type="OrthoDB" id="9809206at2"/>
<evidence type="ECO:0000259" key="9">
    <source>
        <dbReference type="Pfam" id="PF21082"/>
    </source>
</evidence>
<dbReference type="Gene3D" id="1.10.287.1260">
    <property type="match status" value="1"/>
</dbReference>
<accession>A0A399SX38</accession>
<dbReference type="SUPFAM" id="SSF82689">
    <property type="entry name" value="Mechanosensitive channel protein MscS (YggB), C-terminal domain"/>
    <property type="match status" value="1"/>
</dbReference>
<dbReference type="Gene3D" id="2.30.30.60">
    <property type="match status" value="1"/>
</dbReference>
<evidence type="ECO:0000256" key="2">
    <source>
        <dbReference type="ARBA" id="ARBA00008017"/>
    </source>
</evidence>
<evidence type="ECO:0000259" key="8">
    <source>
        <dbReference type="Pfam" id="PF00924"/>
    </source>
</evidence>
<sequence length="281" mass="31561">MNFDWSKYFNAENLENLIVALIIIAIGTVIIYAIQSLVKRLLPKSMSKQRQMIVTRLINYTGYIILAFVVIAEMNINLTPFFGAAGIIGIVLGVASQTSIGNIVSGFFLVSEKSFEIGDVVRIGDKSGVVYSIDLLSIKIRTFDGLLLRIPNQTVISSEVINVTKFPIRRLDFNIGVAYKEDLRRVRELLEQIARQNPLCLDEPEPLIVFKEFGASSINIHLGVWFEKANYQAVKNSVFLDVKETFDREGIEIPFPHVTLYTGEVTKPFPIVKKEDTEAKG</sequence>
<dbReference type="InterPro" id="IPR023408">
    <property type="entry name" value="MscS_beta-dom_sf"/>
</dbReference>
<dbReference type="InterPro" id="IPR049142">
    <property type="entry name" value="MS_channel_1st"/>
</dbReference>
<keyword evidence="4 7" id="KW-0812">Transmembrane</keyword>
<evidence type="ECO:0000256" key="3">
    <source>
        <dbReference type="ARBA" id="ARBA00022475"/>
    </source>
</evidence>
<dbReference type="GO" id="GO:0005886">
    <property type="term" value="C:plasma membrane"/>
    <property type="evidence" value="ECO:0007669"/>
    <property type="project" value="UniProtKB-SubCell"/>
</dbReference>
<feature type="transmembrane region" description="Helical" evidence="7">
    <location>
        <begin position="17"/>
        <end position="37"/>
    </location>
</feature>
<evidence type="ECO:0000259" key="10">
    <source>
        <dbReference type="Pfam" id="PF21088"/>
    </source>
</evidence>
<keyword evidence="5 7" id="KW-1133">Transmembrane helix</keyword>
<dbReference type="EMBL" id="QWGR01000013">
    <property type="protein sequence ID" value="RIJ46607.1"/>
    <property type="molecule type" value="Genomic_DNA"/>
</dbReference>
<evidence type="ECO:0000313" key="11">
    <source>
        <dbReference type="EMBL" id="RIJ46607.1"/>
    </source>
</evidence>
<dbReference type="Pfam" id="PF21082">
    <property type="entry name" value="MS_channel_3rd"/>
    <property type="match status" value="1"/>
</dbReference>
<dbReference type="InterPro" id="IPR010920">
    <property type="entry name" value="LSM_dom_sf"/>
</dbReference>
<evidence type="ECO:0000256" key="1">
    <source>
        <dbReference type="ARBA" id="ARBA00004651"/>
    </source>
</evidence>
<dbReference type="Gene3D" id="3.30.70.100">
    <property type="match status" value="1"/>
</dbReference>
<feature type="transmembrane region" description="Helical" evidence="7">
    <location>
        <begin position="57"/>
        <end position="76"/>
    </location>
</feature>
<feature type="domain" description="Mechanosensitive ion channel MscS" evidence="8">
    <location>
        <begin position="99"/>
        <end position="165"/>
    </location>
</feature>
<dbReference type="GO" id="GO:0008381">
    <property type="term" value="F:mechanosensitive monoatomic ion channel activity"/>
    <property type="evidence" value="ECO:0007669"/>
    <property type="project" value="InterPro"/>
</dbReference>
<evidence type="ECO:0000256" key="5">
    <source>
        <dbReference type="ARBA" id="ARBA00022989"/>
    </source>
</evidence>
<evidence type="ECO:0000256" key="4">
    <source>
        <dbReference type="ARBA" id="ARBA00022692"/>
    </source>
</evidence>
<feature type="domain" description="Mechanosensitive ion channel transmembrane helices 2/3" evidence="10">
    <location>
        <begin position="57"/>
        <end position="97"/>
    </location>
</feature>
<gene>
    <name evidence="11" type="ORF">D1614_18225</name>
</gene>
<dbReference type="InterPro" id="IPR049278">
    <property type="entry name" value="MS_channel_C"/>
</dbReference>
<dbReference type="Pfam" id="PF21088">
    <property type="entry name" value="MS_channel_1st"/>
    <property type="match status" value="1"/>
</dbReference>
<evidence type="ECO:0000256" key="7">
    <source>
        <dbReference type="SAM" id="Phobius"/>
    </source>
</evidence>
<dbReference type="SUPFAM" id="SSF82861">
    <property type="entry name" value="Mechanosensitive channel protein MscS (YggB), transmembrane region"/>
    <property type="match status" value="1"/>
</dbReference>
<name>A0A399SX38_9BACT</name>
<dbReference type="AlphaFoldDB" id="A0A399SX38"/>
<dbReference type="SUPFAM" id="SSF50182">
    <property type="entry name" value="Sm-like ribonucleoproteins"/>
    <property type="match status" value="1"/>
</dbReference>
<feature type="transmembrane region" description="Helical" evidence="7">
    <location>
        <begin position="82"/>
        <end position="110"/>
    </location>
</feature>
<evidence type="ECO:0000256" key="6">
    <source>
        <dbReference type="ARBA" id="ARBA00023136"/>
    </source>
</evidence>
<dbReference type="InterPro" id="IPR011014">
    <property type="entry name" value="MscS_channel_TM-2"/>
</dbReference>
<dbReference type="InterPro" id="IPR045275">
    <property type="entry name" value="MscS_archaea/bacteria_type"/>
</dbReference>
<dbReference type="RefSeq" id="WP_119439415.1">
    <property type="nucleotide sequence ID" value="NZ_QWGR01000013.1"/>
</dbReference>
<feature type="domain" description="Mechanosensitive ion channel MscS C-terminal" evidence="9">
    <location>
        <begin position="172"/>
        <end position="253"/>
    </location>
</feature>
<keyword evidence="3" id="KW-1003">Cell membrane</keyword>
<comment type="caution">
    <text evidence="11">The sequence shown here is derived from an EMBL/GenBank/DDBJ whole genome shotgun (WGS) entry which is preliminary data.</text>
</comment>
<keyword evidence="6 7" id="KW-0472">Membrane</keyword>
<evidence type="ECO:0000313" key="12">
    <source>
        <dbReference type="Proteomes" id="UP000265926"/>
    </source>
</evidence>
<dbReference type="InterPro" id="IPR011066">
    <property type="entry name" value="MscS_channel_C_sf"/>
</dbReference>
<comment type="similarity">
    <text evidence="2">Belongs to the MscS (TC 1.A.23) family.</text>
</comment>
<dbReference type="Proteomes" id="UP000265926">
    <property type="component" value="Unassembled WGS sequence"/>
</dbReference>